<keyword evidence="2" id="KW-1185">Reference proteome</keyword>
<evidence type="ECO:0000313" key="2">
    <source>
        <dbReference type="Proteomes" id="UP000029738"/>
    </source>
</evidence>
<evidence type="ECO:0000313" key="1">
    <source>
        <dbReference type="EMBL" id="KAF3890800.1"/>
    </source>
</evidence>
<dbReference type="Pfam" id="PF14903">
    <property type="entry name" value="WG_beta_rep"/>
    <property type="match status" value="1"/>
</dbReference>
<organism evidence="1 2">
    <name type="scientific">Tolypothrix bouteillei VB521301</name>
    <dbReference type="NCBI Taxonomy" id="1479485"/>
    <lineage>
        <taxon>Bacteria</taxon>
        <taxon>Bacillati</taxon>
        <taxon>Cyanobacteriota</taxon>
        <taxon>Cyanophyceae</taxon>
        <taxon>Nostocales</taxon>
        <taxon>Tolypothrichaceae</taxon>
        <taxon>Tolypothrix</taxon>
    </lineage>
</organism>
<dbReference type="AlphaFoldDB" id="A0A8S9TE46"/>
<comment type="caution">
    <text evidence="1">The sequence shown here is derived from an EMBL/GenBank/DDBJ whole genome shotgun (WGS) entry which is preliminary data.</text>
</comment>
<gene>
    <name evidence="1" type="ORF">DA73_0400003365</name>
</gene>
<sequence length="44" mass="4838">MGSKWGYINKIGKIVVPPKFDATIPISEGLAVVQIVENNRRKLG</sequence>
<reference evidence="1" key="2">
    <citation type="submission" date="2019-11" db="EMBL/GenBank/DDBJ databases">
        <title>Improved Assembly of Tolypothrix boutellei genome.</title>
        <authorList>
            <person name="Sarangi A.N."/>
            <person name="Mukherjee M."/>
            <person name="Ghosh S."/>
            <person name="Singh D."/>
            <person name="Das A."/>
            <person name="Kant S."/>
            <person name="Prusty A."/>
            <person name="Tripathy S."/>
        </authorList>
    </citation>
    <scope>NUCLEOTIDE SEQUENCE</scope>
    <source>
        <strain evidence="1">VB521301</strain>
    </source>
</reference>
<accession>A0A8S9TE46</accession>
<dbReference type="RefSeq" id="WP_082051770.1">
    <property type="nucleotide sequence ID" value="NZ_JHEG04000001.1"/>
</dbReference>
<dbReference type="EMBL" id="JHEG04000001">
    <property type="protein sequence ID" value="KAF3890800.1"/>
    <property type="molecule type" value="Genomic_DNA"/>
</dbReference>
<dbReference type="OrthoDB" id="210273at2"/>
<protein>
    <submittedName>
        <fullName evidence="1">WG repeat-containing protein</fullName>
    </submittedName>
</protein>
<name>A0A8S9TE46_9CYAN</name>
<dbReference type="InterPro" id="IPR032774">
    <property type="entry name" value="WG_beta_rep"/>
</dbReference>
<reference evidence="1" key="1">
    <citation type="journal article" date="2015" name="Genome Announc.">
        <title>Draft Genome Sequence of Tolypothrix boutellei Strain VB521301.</title>
        <authorList>
            <person name="Chandrababunaidu M.M."/>
            <person name="Singh D."/>
            <person name="Sen D."/>
            <person name="Bhan S."/>
            <person name="Das S."/>
            <person name="Gupta A."/>
            <person name="Adhikary S.P."/>
            <person name="Tripathy S."/>
        </authorList>
    </citation>
    <scope>NUCLEOTIDE SEQUENCE</scope>
    <source>
        <strain evidence="1">VB521301</strain>
    </source>
</reference>
<dbReference type="Proteomes" id="UP000029738">
    <property type="component" value="Unassembled WGS sequence"/>
</dbReference>
<proteinExistence type="predicted"/>